<evidence type="ECO:0000313" key="3">
    <source>
        <dbReference type="Proteomes" id="UP000487649"/>
    </source>
</evidence>
<dbReference type="Proteomes" id="UP000487649">
    <property type="component" value="Unassembled WGS sequence"/>
</dbReference>
<dbReference type="PROSITE" id="PS51257">
    <property type="entry name" value="PROKAR_LIPOPROTEIN"/>
    <property type="match status" value="1"/>
</dbReference>
<reference evidence="2 3" key="1">
    <citation type="journal article" date="2019" name="Nat. Med.">
        <title>A library of human gut bacterial isolates paired with longitudinal multiomics data enables mechanistic microbiome research.</title>
        <authorList>
            <person name="Poyet M."/>
            <person name="Groussin M."/>
            <person name="Gibbons S.M."/>
            <person name="Avila-Pacheco J."/>
            <person name="Jiang X."/>
            <person name="Kearney S.M."/>
            <person name="Perrotta A.R."/>
            <person name="Berdy B."/>
            <person name="Zhao S."/>
            <person name="Lieberman T.D."/>
            <person name="Swanson P.K."/>
            <person name="Smith M."/>
            <person name="Roesemann S."/>
            <person name="Alexander J.E."/>
            <person name="Rich S.A."/>
            <person name="Livny J."/>
            <person name="Vlamakis H."/>
            <person name="Clish C."/>
            <person name="Bullock K."/>
            <person name="Deik A."/>
            <person name="Scott J."/>
            <person name="Pierce K.A."/>
            <person name="Xavier R.J."/>
            <person name="Alm E.J."/>
        </authorList>
    </citation>
    <scope>NUCLEOTIDE SEQUENCE [LARGE SCALE GENOMIC DNA]</scope>
    <source>
        <strain evidence="2 3">BIOML-A198</strain>
    </source>
</reference>
<feature type="signal peptide" evidence="1">
    <location>
        <begin position="1"/>
        <end position="26"/>
    </location>
</feature>
<proteinExistence type="predicted"/>
<name>A0A9X4XDJ9_9FIRM</name>
<organism evidence="2 3">
    <name type="scientific">Turicibacter sanguinis</name>
    <dbReference type="NCBI Taxonomy" id="154288"/>
    <lineage>
        <taxon>Bacteria</taxon>
        <taxon>Bacillati</taxon>
        <taxon>Bacillota</taxon>
        <taxon>Erysipelotrichia</taxon>
        <taxon>Erysipelotrichales</taxon>
        <taxon>Turicibacteraceae</taxon>
        <taxon>Turicibacter</taxon>
    </lineage>
</organism>
<dbReference type="GeneID" id="60059674"/>
<evidence type="ECO:0008006" key="4">
    <source>
        <dbReference type="Google" id="ProtNLM"/>
    </source>
</evidence>
<dbReference type="OrthoDB" id="10016881at2"/>
<dbReference type="AlphaFoldDB" id="A0A9X4XDJ9"/>
<evidence type="ECO:0000313" key="2">
    <source>
        <dbReference type="EMBL" id="MTK20973.1"/>
    </source>
</evidence>
<keyword evidence="1" id="KW-0732">Signal</keyword>
<gene>
    <name evidence="2" type="ORF">GMA92_06030</name>
</gene>
<feature type="chain" id="PRO_5040988234" description="Lipoprotein" evidence="1">
    <location>
        <begin position="27"/>
        <end position="139"/>
    </location>
</feature>
<sequence length="139" mass="15914">MRLQQMLFAAFASSVLLIGCSKPVDASAYDQTTIVDHDHDMKSDISILVETEMMISTLNNDSNFSFQTLYHKSNDASLSFLNEMKSLDNLLENHLGSDRFKICSLNGNYYLSCEKAIQLFHKEEEIMINGEYIKLNRYP</sequence>
<evidence type="ECO:0000256" key="1">
    <source>
        <dbReference type="SAM" id="SignalP"/>
    </source>
</evidence>
<accession>A0A9X4XDJ9</accession>
<dbReference type="RefSeq" id="WP_006784861.1">
    <property type="nucleotide sequence ID" value="NZ_CABJBH010000004.1"/>
</dbReference>
<comment type="caution">
    <text evidence="2">The sequence shown here is derived from an EMBL/GenBank/DDBJ whole genome shotgun (WGS) entry which is preliminary data.</text>
</comment>
<dbReference type="EMBL" id="WMQE01000010">
    <property type="protein sequence ID" value="MTK20973.1"/>
    <property type="molecule type" value="Genomic_DNA"/>
</dbReference>
<protein>
    <recommendedName>
        <fullName evidence="4">Lipoprotein</fullName>
    </recommendedName>
</protein>